<reference evidence="1" key="1">
    <citation type="submission" date="2020-04" db="EMBL/GenBank/DDBJ databases">
        <title>Deep metagenomics examines the oral microbiome during advanced dental caries in children, revealing novel taxa and co-occurrences with host molecules.</title>
        <authorList>
            <person name="Baker J.L."/>
            <person name="Morton J.T."/>
            <person name="Dinis M."/>
            <person name="Alvarez R."/>
            <person name="Tran N.C."/>
            <person name="Knight R."/>
            <person name="Edlund A."/>
        </authorList>
    </citation>
    <scope>NUCLEOTIDE SEQUENCE</scope>
    <source>
        <strain evidence="1">JCVI_29_bin.11</strain>
    </source>
</reference>
<evidence type="ECO:0000313" key="2">
    <source>
        <dbReference type="Proteomes" id="UP000713964"/>
    </source>
</evidence>
<dbReference type="EMBL" id="JABZXL010000026">
    <property type="protein sequence ID" value="MBF1659787.1"/>
    <property type="molecule type" value="Genomic_DNA"/>
</dbReference>
<organism evidence="1 2">
    <name type="scientific">Rothia mucilaginosa</name>
    <dbReference type="NCBI Taxonomy" id="43675"/>
    <lineage>
        <taxon>Bacteria</taxon>
        <taxon>Bacillati</taxon>
        <taxon>Actinomycetota</taxon>
        <taxon>Actinomycetes</taxon>
        <taxon>Micrococcales</taxon>
        <taxon>Micrococcaceae</taxon>
        <taxon>Rothia</taxon>
    </lineage>
</organism>
<gene>
    <name evidence="1" type="ORF">HXO58_08135</name>
</gene>
<evidence type="ECO:0000313" key="1">
    <source>
        <dbReference type="EMBL" id="MBF1659787.1"/>
    </source>
</evidence>
<dbReference type="AlphaFoldDB" id="A0A930L583"/>
<protein>
    <submittedName>
        <fullName evidence="1">Uncharacterized protein</fullName>
    </submittedName>
</protein>
<name>A0A930L583_9MICC</name>
<dbReference type="Proteomes" id="UP000713964">
    <property type="component" value="Unassembled WGS sequence"/>
</dbReference>
<accession>A0A930L583</accession>
<sequence>MKRFAVTVIVILWLLASAPSLILLALSRLCAWLVSPFVAMTYAITERFELDGVPAHPWIEKTTAAVRRFVD</sequence>
<proteinExistence type="predicted"/>
<comment type="caution">
    <text evidence="1">The sequence shown here is derived from an EMBL/GenBank/DDBJ whole genome shotgun (WGS) entry which is preliminary data.</text>
</comment>